<evidence type="ECO:0000313" key="2">
    <source>
        <dbReference type="Proteomes" id="UP001592531"/>
    </source>
</evidence>
<comment type="caution">
    <text evidence="1">The sequence shown here is derived from an EMBL/GenBank/DDBJ whole genome shotgun (WGS) entry which is preliminary data.</text>
</comment>
<reference evidence="1 2" key="1">
    <citation type="submission" date="2024-09" db="EMBL/GenBank/DDBJ databases">
        <authorList>
            <person name="Lee S.D."/>
        </authorList>
    </citation>
    <scope>NUCLEOTIDE SEQUENCE [LARGE SCALE GENOMIC DNA]</scope>
    <source>
        <strain evidence="1 2">N8-3</strain>
    </source>
</reference>
<sequence length="123" mass="13189">MSSTGTRFPRDLVRAQQQVWACEAATRAFVLAGPSSPLLAWPLPRQAEYQRLRGAQEAAQRAVREHPLMAGAIADHHWTATLRALWQVAREQGGSADEECGDSGGRRSVTRGALGLAADLAAA</sequence>
<dbReference type="RefSeq" id="WP_380544287.1">
    <property type="nucleotide sequence ID" value="NZ_JBHFAB010000038.1"/>
</dbReference>
<protein>
    <submittedName>
        <fullName evidence="1">Uncharacterized protein</fullName>
    </submittedName>
</protein>
<gene>
    <name evidence="1" type="ORF">ACEZDE_32405</name>
</gene>
<evidence type="ECO:0000313" key="1">
    <source>
        <dbReference type="EMBL" id="MFC1421310.1"/>
    </source>
</evidence>
<proteinExistence type="predicted"/>
<name>A0ABV6W5M8_9ACTN</name>
<keyword evidence="2" id="KW-1185">Reference proteome</keyword>
<organism evidence="1 2">
    <name type="scientific">Streptacidiphilus cavernicola</name>
    <dbReference type="NCBI Taxonomy" id="3342716"/>
    <lineage>
        <taxon>Bacteria</taxon>
        <taxon>Bacillati</taxon>
        <taxon>Actinomycetota</taxon>
        <taxon>Actinomycetes</taxon>
        <taxon>Kitasatosporales</taxon>
        <taxon>Streptomycetaceae</taxon>
        <taxon>Streptacidiphilus</taxon>
    </lineage>
</organism>
<dbReference type="Proteomes" id="UP001592531">
    <property type="component" value="Unassembled WGS sequence"/>
</dbReference>
<dbReference type="EMBL" id="JBHFAB010000038">
    <property type="protein sequence ID" value="MFC1421310.1"/>
    <property type="molecule type" value="Genomic_DNA"/>
</dbReference>
<accession>A0ABV6W5M8</accession>